<evidence type="ECO:0000256" key="9">
    <source>
        <dbReference type="ARBA" id="ARBA00023136"/>
    </source>
</evidence>
<feature type="transmembrane region" description="Helical" evidence="11">
    <location>
        <begin position="138"/>
        <end position="159"/>
    </location>
</feature>
<feature type="transmembrane region" description="Helical" evidence="11">
    <location>
        <begin position="165"/>
        <end position="186"/>
    </location>
</feature>
<comment type="similarity">
    <text evidence="10">Belongs to the peptidase M48 family.</text>
</comment>
<evidence type="ECO:0000313" key="13">
    <source>
        <dbReference type="EMBL" id="GER87936.1"/>
    </source>
</evidence>
<keyword evidence="1" id="KW-1003">Cell membrane</keyword>
<keyword evidence="8 10" id="KW-0482">Metalloprotease</keyword>
<feature type="transmembrane region" description="Helical" evidence="11">
    <location>
        <begin position="12"/>
        <end position="30"/>
    </location>
</feature>
<organism evidence="13 14">
    <name type="scientific">Dictyobacter vulcani</name>
    <dbReference type="NCBI Taxonomy" id="2607529"/>
    <lineage>
        <taxon>Bacteria</taxon>
        <taxon>Bacillati</taxon>
        <taxon>Chloroflexota</taxon>
        <taxon>Ktedonobacteria</taxon>
        <taxon>Ktedonobacterales</taxon>
        <taxon>Dictyobacteraceae</taxon>
        <taxon>Dictyobacter</taxon>
    </lineage>
</organism>
<evidence type="ECO:0000256" key="8">
    <source>
        <dbReference type="ARBA" id="ARBA00023049"/>
    </source>
</evidence>
<evidence type="ECO:0000256" key="3">
    <source>
        <dbReference type="ARBA" id="ARBA00022692"/>
    </source>
</evidence>
<keyword evidence="7 11" id="KW-1133">Transmembrane helix</keyword>
<evidence type="ECO:0000256" key="1">
    <source>
        <dbReference type="ARBA" id="ARBA00022475"/>
    </source>
</evidence>
<comment type="caution">
    <text evidence="13">The sequence shown here is derived from an EMBL/GenBank/DDBJ whole genome shotgun (WGS) entry which is preliminary data.</text>
</comment>
<dbReference type="InterPro" id="IPR050083">
    <property type="entry name" value="HtpX_protease"/>
</dbReference>
<dbReference type="InterPro" id="IPR001915">
    <property type="entry name" value="Peptidase_M48"/>
</dbReference>
<keyword evidence="4" id="KW-0479">Metal-binding</keyword>
<reference evidence="13 14" key="1">
    <citation type="submission" date="2019-10" db="EMBL/GenBank/DDBJ databases">
        <title>Dictyobacter vulcani sp. nov., within the class Ktedonobacteria, isolated from soil of volcanic Mt. Zao.</title>
        <authorList>
            <person name="Zheng Y."/>
            <person name="Wang C.M."/>
            <person name="Sakai Y."/>
            <person name="Abe K."/>
            <person name="Yokota A."/>
            <person name="Yabe S."/>
        </authorList>
    </citation>
    <scope>NUCLEOTIDE SEQUENCE [LARGE SCALE GENOMIC DNA]</scope>
    <source>
        <strain evidence="13 14">W12</strain>
    </source>
</reference>
<proteinExistence type="inferred from homology"/>
<evidence type="ECO:0000256" key="7">
    <source>
        <dbReference type="ARBA" id="ARBA00022989"/>
    </source>
</evidence>
<dbReference type="Gene3D" id="3.30.2010.10">
    <property type="entry name" value="Metalloproteases ('zincins'), catalytic domain"/>
    <property type="match status" value="1"/>
</dbReference>
<feature type="domain" description="Peptidase M48" evidence="12">
    <location>
        <begin position="80"/>
        <end position="246"/>
    </location>
</feature>
<dbReference type="GO" id="GO:0046872">
    <property type="term" value="F:metal ion binding"/>
    <property type="evidence" value="ECO:0007669"/>
    <property type="project" value="UniProtKB-KW"/>
</dbReference>
<dbReference type="PANTHER" id="PTHR43221">
    <property type="entry name" value="PROTEASE HTPX"/>
    <property type="match status" value="1"/>
</dbReference>
<evidence type="ECO:0000256" key="11">
    <source>
        <dbReference type="SAM" id="Phobius"/>
    </source>
</evidence>
<comment type="cofactor">
    <cofactor evidence="10">
        <name>Zn(2+)</name>
        <dbReference type="ChEBI" id="CHEBI:29105"/>
    </cofactor>
    <text evidence="10">Binds 1 zinc ion per subunit.</text>
</comment>
<dbReference type="Pfam" id="PF01435">
    <property type="entry name" value="Peptidase_M48"/>
    <property type="match status" value="1"/>
</dbReference>
<evidence type="ECO:0000259" key="12">
    <source>
        <dbReference type="Pfam" id="PF01435"/>
    </source>
</evidence>
<keyword evidence="14" id="KW-1185">Reference proteome</keyword>
<dbReference type="EMBL" id="BKZW01000001">
    <property type="protein sequence ID" value="GER87936.1"/>
    <property type="molecule type" value="Genomic_DNA"/>
</dbReference>
<dbReference type="Proteomes" id="UP000326912">
    <property type="component" value="Unassembled WGS sequence"/>
</dbReference>
<evidence type="ECO:0000256" key="10">
    <source>
        <dbReference type="RuleBase" id="RU003983"/>
    </source>
</evidence>
<dbReference type="RefSeq" id="WP_151755881.1">
    <property type="nucleotide sequence ID" value="NZ_BKZW01000001.1"/>
</dbReference>
<evidence type="ECO:0000313" key="14">
    <source>
        <dbReference type="Proteomes" id="UP000326912"/>
    </source>
</evidence>
<keyword evidence="5 10" id="KW-0378">Hydrolase</keyword>
<keyword evidence="3 11" id="KW-0812">Transmembrane</keyword>
<gene>
    <name evidence="13" type="ORF">KDW_20980</name>
</gene>
<name>A0A5J4KRZ6_9CHLR</name>
<dbReference type="GO" id="GO:0004222">
    <property type="term" value="F:metalloendopeptidase activity"/>
    <property type="evidence" value="ECO:0007669"/>
    <property type="project" value="InterPro"/>
</dbReference>
<keyword evidence="6 10" id="KW-0862">Zinc</keyword>
<dbReference type="PANTHER" id="PTHR43221:SF2">
    <property type="entry name" value="PROTEASE HTPX HOMOLOG"/>
    <property type="match status" value="1"/>
</dbReference>
<keyword evidence="2 10" id="KW-0645">Protease</keyword>
<accession>A0A5J4KRZ6</accession>
<dbReference type="GO" id="GO:0006508">
    <property type="term" value="P:proteolysis"/>
    <property type="evidence" value="ECO:0007669"/>
    <property type="project" value="UniProtKB-KW"/>
</dbReference>
<evidence type="ECO:0000256" key="5">
    <source>
        <dbReference type="ARBA" id="ARBA00022801"/>
    </source>
</evidence>
<evidence type="ECO:0000256" key="6">
    <source>
        <dbReference type="ARBA" id="ARBA00022833"/>
    </source>
</evidence>
<protein>
    <recommendedName>
        <fullName evidence="12">Peptidase M48 domain-containing protein</fullName>
    </recommendedName>
</protein>
<evidence type="ECO:0000256" key="2">
    <source>
        <dbReference type="ARBA" id="ARBA00022670"/>
    </source>
</evidence>
<keyword evidence="9 11" id="KW-0472">Membrane</keyword>
<evidence type="ECO:0000256" key="4">
    <source>
        <dbReference type="ARBA" id="ARBA00022723"/>
    </source>
</evidence>
<dbReference type="AlphaFoldDB" id="A0A5J4KRZ6"/>
<sequence>MQLIYLLEASLQMWWVCVFAALQLLVDIFIAQRKPATLSHTYTMTRLEDGELVQRLQLLMQRLSTSVTGIYILAKPGARIAPNAFVIGWGRTRSICIAHTMLERFSPDEIEVILAHELAHYVHADAWKYVFARTGVRMMVYSLLALLLGDLTDIPVYLFDGVSDSATMPFLLSFFVLSWLLTGIIMNRYSRLTEYRADEFALRQTGKHLAFKSTMVKLANINEILAHKDGYSSHPSIMSRIQHAEEFATRSI</sequence>